<reference evidence="1" key="1">
    <citation type="submission" date="2004-09" db="EMBL/GenBank/DDBJ databases">
        <title>Transport of proteins into multimembranous plastids.</title>
        <authorList>
            <person name="Gould S.B."/>
            <person name="Sommer M.S."/>
            <person name="Hadfi K."/>
            <person name="Zauner S."/>
            <person name="Maier U.G."/>
        </authorList>
    </citation>
    <scope>NUCLEOTIDE SEQUENCE</scope>
</reference>
<dbReference type="AlphaFoldDB" id="Q5K270"/>
<dbReference type="Pfam" id="PF13646">
    <property type="entry name" value="HEAT_2"/>
    <property type="match status" value="1"/>
</dbReference>
<dbReference type="EMBL" id="AJ821819">
    <property type="protein sequence ID" value="CAH25359.1"/>
    <property type="molecule type" value="mRNA"/>
</dbReference>
<proteinExistence type="evidence at transcript level"/>
<dbReference type="InterPro" id="IPR016024">
    <property type="entry name" value="ARM-type_fold"/>
</dbReference>
<dbReference type="PANTHER" id="PTHR12697:SF5">
    <property type="entry name" value="DEOXYHYPUSINE HYDROXYLASE"/>
    <property type="match status" value="1"/>
</dbReference>
<keyword evidence="1" id="KW-0456">Lyase</keyword>
<dbReference type="GO" id="GO:0016829">
    <property type="term" value="F:lyase activity"/>
    <property type="evidence" value="ECO:0007669"/>
    <property type="project" value="UniProtKB-KW"/>
</dbReference>
<dbReference type="SUPFAM" id="SSF48371">
    <property type="entry name" value="ARM repeat"/>
    <property type="match status" value="1"/>
</dbReference>
<dbReference type="InterPro" id="IPR011989">
    <property type="entry name" value="ARM-like"/>
</dbReference>
<dbReference type="SMART" id="SM00567">
    <property type="entry name" value="EZ_HEAT"/>
    <property type="match status" value="5"/>
</dbReference>
<dbReference type="Gene3D" id="1.25.10.10">
    <property type="entry name" value="Leucine-rich Repeat Variant"/>
    <property type="match status" value="1"/>
</dbReference>
<protein>
    <submittedName>
        <fullName evidence="1">Phycocyanin alpha phycocyanobilin lyase related protein</fullName>
    </submittedName>
</protein>
<organism evidence="1">
    <name type="scientific">Guillardia theta</name>
    <name type="common">Cryptophyte</name>
    <name type="synonym">Cryptomonas phi</name>
    <dbReference type="NCBI Taxonomy" id="55529"/>
    <lineage>
        <taxon>Eukaryota</taxon>
        <taxon>Cryptophyceae</taxon>
        <taxon>Pyrenomonadales</taxon>
        <taxon>Geminigeraceae</taxon>
        <taxon>Guillardia</taxon>
    </lineage>
</organism>
<dbReference type="InterPro" id="IPR004155">
    <property type="entry name" value="PBS_lyase_HEAT"/>
</dbReference>
<name>Q5K270_GUITH</name>
<evidence type="ECO:0000313" key="1">
    <source>
        <dbReference type="EMBL" id="CAH25359.1"/>
    </source>
</evidence>
<sequence length="204" mass="22457">NSACVREAAVKGLAMISEKGNRNVVLAMAELVEEERAITVRSAALQALTRVAERGDEVAVAPVLKLLRRVEGTERGDFFSPHLSPIISKNAAKALGSLAEYGDLKALKALHLRVLDDPNPVVREAAARALGSIANMGDRQVIFALTICLEDEDEGVRRSAMRSLKSLKKKEKDDRSLSDLLAEEDDMLEWYATWLWLVSLAWDC</sequence>
<feature type="non-terminal residue" evidence="1">
    <location>
        <position position="1"/>
    </location>
</feature>
<gene>
    <name evidence="1" type="primary">pplyase</name>
</gene>
<accession>Q5K270</accession>
<dbReference type="GO" id="GO:0016491">
    <property type="term" value="F:oxidoreductase activity"/>
    <property type="evidence" value="ECO:0007669"/>
    <property type="project" value="TreeGrafter"/>
</dbReference>
<dbReference type="PANTHER" id="PTHR12697">
    <property type="entry name" value="PBS LYASE HEAT-LIKE PROTEIN"/>
    <property type="match status" value="1"/>
</dbReference>